<dbReference type="SMART" id="SM00408">
    <property type="entry name" value="IGc2"/>
    <property type="match status" value="1"/>
</dbReference>
<evidence type="ECO:0000259" key="2">
    <source>
        <dbReference type="PROSITE" id="PS50835"/>
    </source>
</evidence>
<dbReference type="PANTHER" id="PTHR10075">
    <property type="entry name" value="BASIGIN RELATED"/>
    <property type="match status" value="1"/>
</dbReference>
<dbReference type="InterPro" id="IPR007110">
    <property type="entry name" value="Ig-like_dom"/>
</dbReference>
<evidence type="ECO:0000313" key="3">
    <source>
        <dbReference type="EMBL" id="GFS00270.1"/>
    </source>
</evidence>
<dbReference type="GO" id="GO:0098632">
    <property type="term" value="F:cell-cell adhesion mediator activity"/>
    <property type="evidence" value="ECO:0007669"/>
    <property type="project" value="TreeGrafter"/>
</dbReference>
<organism evidence="3 4">
    <name type="scientific">Elysia marginata</name>
    <dbReference type="NCBI Taxonomy" id="1093978"/>
    <lineage>
        <taxon>Eukaryota</taxon>
        <taxon>Metazoa</taxon>
        <taxon>Spiralia</taxon>
        <taxon>Lophotrochozoa</taxon>
        <taxon>Mollusca</taxon>
        <taxon>Gastropoda</taxon>
        <taxon>Heterobranchia</taxon>
        <taxon>Euthyneura</taxon>
        <taxon>Panpulmonata</taxon>
        <taxon>Sacoglossa</taxon>
        <taxon>Placobranchoidea</taxon>
        <taxon>Plakobranchidae</taxon>
        <taxon>Elysia</taxon>
    </lineage>
</organism>
<dbReference type="InterPro" id="IPR003598">
    <property type="entry name" value="Ig_sub2"/>
</dbReference>
<dbReference type="GO" id="GO:0005886">
    <property type="term" value="C:plasma membrane"/>
    <property type="evidence" value="ECO:0007669"/>
    <property type="project" value="TreeGrafter"/>
</dbReference>
<keyword evidence="4" id="KW-1185">Reference proteome</keyword>
<evidence type="ECO:0000313" key="4">
    <source>
        <dbReference type="Proteomes" id="UP000762676"/>
    </source>
</evidence>
<sequence>MLVFIQVVGNTLTITGVDTWHEGMYQCEAKNTIGMARSSAQLRSLSLAPTFEMTPVISSKQGAVGGEVTIACRPQAAPRATIRWEKNGMEVDAVMANGDLYLTDLAMSDGGRYTCVATNVLGEARSSCALNIQGEERGCKCSDYTM</sequence>
<dbReference type="AlphaFoldDB" id="A0AAV4HRD0"/>
<protein>
    <submittedName>
        <fullName evidence="3">Contactin</fullName>
    </submittedName>
</protein>
<dbReference type="GO" id="GO:0007156">
    <property type="term" value="P:homophilic cell adhesion via plasma membrane adhesion molecules"/>
    <property type="evidence" value="ECO:0007669"/>
    <property type="project" value="TreeGrafter"/>
</dbReference>
<dbReference type="PROSITE" id="PS50835">
    <property type="entry name" value="IG_LIKE"/>
    <property type="match status" value="1"/>
</dbReference>
<dbReference type="GO" id="GO:0070593">
    <property type="term" value="P:dendrite self-avoidance"/>
    <property type="evidence" value="ECO:0007669"/>
    <property type="project" value="TreeGrafter"/>
</dbReference>
<dbReference type="EMBL" id="BMAT01012840">
    <property type="protein sequence ID" value="GFS00270.1"/>
    <property type="molecule type" value="Genomic_DNA"/>
</dbReference>
<evidence type="ECO:0000256" key="1">
    <source>
        <dbReference type="ARBA" id="ARBA00023319"/>
    </source>
</evidence>
<dbReference type="SUPFAM" id="SSF48726">
    <property type="entry name" value="Immunoglobulin"/>
    <property type="match status" value="2"/>
</dbReference>
<dbReference type="SMART" id="SM00409">
    <property type="entry name" value="IG"/>
    <property type="match status" value="1"/>
</dbReference>
<dbReference type="Pfam" id="PF13927">
    <property type="entry name" value="Ig_3"/>
    <property type="match status" value="1"/>
</dbReference>
<gene>
    <name evidence="3" type="ORF">ElyMa_006395100</name>
</gene>
<proteinExistence type="predicted"/>
<feature type="domain" description="Ig-like" evidence="2">
    <location>
        <begin position="49"/>
        <end position="131"/>
    </location>
</feature>
<accession>A0AAV4HRD0</accession>
<dbReference type="GO" id="GO:0007411">
    <property type="term" value="P:axon guidance"/>
    <property type="evidence" value="ECO:0007669"/>
    <property type="project" value="TreeGrafter"/>
</dbReference>
<keyword evidence="1" id="KW-0393">Immunoglobulin domain</keyword>
<dbReference type="Gene3D" id="2.60.40.10">
    <property type="entry name" value="Immunoglobulins"/>
    <property type="match status" value="2"/>
</dbReference>
<dbReference type="GO" id="GO:0030424">
    <property type="term" value="C:axon"/>
    <property type="evidence" value="ECO:0007669"/>
    <property type="project" value="TreeGrafter"/>
</dbReference>
<dbReference type="InterPro" id="IPR036179">
    <property type="entry name" value="Ig-like_dom_sf"/>
</dbReference>
<name>A0AAV4HRD0_9GAST</name>
<reference evidence="3 4" key="1">
    <citation type="journal article" date="2021" name="Elife">
        <title>Chloroplast acquisition without the gene transfer in kleptoplastic sea slugs, Plakobranchus ocellatus.</title>
        <authorList>
            <person name="Maeda T."/>
            <person name="Takahashi S."/>
            <person name="Yoshida T."/>
            <person name="Shimamura S."/>
            <person name="Takaki Y."/>
            <person name="Nagai Y."/>
            <person name="Toyoda A."/>
            <person name="Suzuki Y."/>
            <person name="Arimoto A."/>
            <person name="Ishii H."/>
            <person name="Satoh N."/>
            <person name="Nishiyama T."/>
            <person name="Hasebe M."/>
            <person name="Maruyama T."/>
            <person name="Minagawa J."/>
            <person name="Obokata J."/>
            <person name="Shigenobu S."/>
        </authorList>
    </citation>
    <scope>NUCLEOTIDE SEQUENCE [LARGE SCALE GENOMIC DNA]</scope>
</reference>
<comment type="caution">
    <text evidence="3">The sequence shown here is derived from an EMBL/GenBank/DDBJ whole genome shotgun (WGS) entry which is preliminary data.</text>
</comment>
<dbReference type="InterPro" id="IPR003599">
    <property type="entry name" value="Ig_sub"/>
</dbReference>
<dbReference type="InterPro" id="IPR013783">
    <property type="entry name" value="Ig-like_fold"/>
</dbReference>
<dbReference type="PANTHER" id="PTHR10075:SF100">
    <property type="entry name" value="FASCICLIN-2"/>
    <property type="match status" value="1"/>
</dbReference>
<dbReference type="Proteomes" id="UP000762676">
    <property type="component" value="Unassembled WGS sequence"/>
</dbReference>